<sequence length="73" mass="8502">MGRVHGFSEEDYHKMRKQSIKMDRQKFNENHLIDQVPRKNPPSESALSDKNAPSKQPFAKRLGQRIGKIFGKH</sequence>
<gene>
    <name evidence="2" type="ORF">OKIOD_LOCUS25</name>
</gene>
<organism evidence="2 3">
    <name type="scientific">Oikopleura dioica</name>
    <name type="common">Tunicate</name>
    <dbReference type="NCBI Taxonomy" id="34765"/>
    <lineage>
        <taxon>Eukaryota</taxon>
        <taxon>Metazoa</taxon>
        <taxon>Chordata</taxon>
        <taxon>Tunicata</taxon>
        <taxon>Appendicularia</taxon>
        <taxon>Copelata</taxon>
        <taxon>Oikopleuridae</taxon>
        <taxon>Oikopleura</taxon>
    </lineage>
</organism>
<dbReference type="Proteomes" id="UP001158576">
    <property type="component" value="Chromosome PAR"/>
</dbReference>
<protein>
    <submittedName>
        <fullName evidence="2">Oidioi.mRNA.OKI2018_I69.PAR.g8467.t1.cds</fullName>
    </submittedName>
</protein>
<proteinExistence type="predicted"/>
<evidence type="ECO:0000256" key="1">
    <source>
        <dbReference type="SAM" id="MobiDB-lite"/>
    </source>
</evidence>
<feature type="compositionally biased region" description="Basic and acidic residues" evidence="1">
    <location>
        <begin position="1"/>
        <end position="13"/>
    </location>
</feature>
<name>A0ABN7RG16_OIKDI</name>
<feature type="compositionally biased region" description="Basic and acidic residues" evidence="1">
    <location>
        <begin position="20"/>
        <end position="32"/>
    </location>
</feature>
<feature type="region of interest" description="Disordered" evidence="1">
    <location>
        <begin position="1"/>
        <end position="73"/>
    </location>
</feature>
<evidence type="ECO:0000313" key="2">
    <source>
        <dbReference type="EMBL" id="CAG5076467.1"/>
    </source>
</evidence>
<accession>A0ABN7RG16</accession>
<evidence type="ECO:0000313" key="3">
    <source>
        <dbReference type="Proteomes" id="UP001158576"/>
    </source>
</evidence>
<keyword evidence="3" id="KW-1185">Reference proteome</keyword>
<dbReference type="EMBL" id="OU015568">
    <property type="protein sequence ID" value="CAG5076467.1"/>
    <property type="molecule type" value="Genomic_DNA"/>
</dbReference>
<feature type="compositionally biased region" description="Polar residues" evidence="1">
    <location>
        <begin position="42"/>
        <end position="54"/>
    </location>
</feature>
<reference evidence="2 3" key="1">
    <citation type="submission" date="2021-04" db="EMBL/GenBank/DDBJ databases">
        <authorList>
            <person name="Bliznina A."/>
        </authorList>
    </citation>
    <scope>NUCLEOTIDE SEQUENCE [LARGE SCALE GENOMIC DNA]</scope>
</reference>